<keyword evidence="1" id="KW-0732">Signal</keyword>
<proteinExistence type="predicted"/>
<evidence type="ECO:0000256" key="1">
    <source>
        <dbReference type="SAM" id="SignalP"/>
    </source>
</evidence>
<sequence length="148" mass="15904" precursor="true">MSPVKSTARKMITSLLAIVFCVQSLTAATFLDCHCRRASAEVESQAGCSHCSVGESSAETSACCQLPIDTTPSEKDRVHCLCGPHSEPTVPGNSNVVTYNWDLLIAASIAEAGFDTEKIWLDAARRELANHGFVPSVSLQILCCTWQT</sequence>
<reference evidence="2 3" key="1">
    <citation type="submission" date="2019-02" db="EMBL/GenBank/DDBJ databases">
        <title>Deep-cultivation of Planctomycetes and their phenomic and genomic characterization uncovers novel biology.</title>
        <authorList>
            <person name="Wiegand S."/>
            <person name="Jogler M."/>
            <person name="Boedeker C."/>
            <person name="Pinto D."/>
            <person name="Vollmers J."/>
            <person name="Rivas-Marin E."/>
            <person name="Kohn T."/>
            <person name="Peeters S.H."/>
            <person name="Heuer A."/>
            <person name="Rast P."/>
            <person name="Oberbeckmann S."/>
            <person name="Bunk B."/>
            <person name="Jeske O."/>
            <person name="Meyerdierks A."/>
            <person name="Storesund J.E."/>
            <person name="Kallscheuer N."/>
            <person name="Luecker S."/>
            <person name="Lage O.M."/>
            <person name="Pohl T."/>
            <person name="Merkel B.J."/>
            <person name="Hornburger P."/>
            <person name="Mueller R.-W."/>
            <person name="Bruemmer F."/>
            <person name="Labrenz M."/>
            <person name="Spormann A.M."/>
            <person name="Op den Camp H."/>
            <person name="Overmann J."/>
            <person name="Amann R."/>
            <person name="Jetten M.S.M."/>
            <person name="Mascher T."/>
            <person name="Medema M.H."/>
            <person name="Devos D.P."/>
            <person name="Kaster A.-K."/>
            <person name="Ovreas L."/>
            <person name="Rohde M."/>
            <person name="Galperin M.Y."/>
            <person name="Jogler C."/>
        </authorList>
    </citation>
    <scope>NUCLEOTIDE SEQUENCE [LARGE SCALE GENOMIC DNA]</scope>
    <source>
        <strain evidence="2 3">Mal48</strain>
    </source>
</reference>
<protein>
    <submittedName>
        <fullName evidence="2">Uncharacterized protein</fullName>
    </submittedName>
</protein>
<accession>A0A517QKQ8</accession>
<dbReference type="Proteomes" id="UP000315724">
    <property type="component" value="Chromosome"/>
</dbReference>
<gene>
    <name evidence="2" type="ORF">Mal48_14750</name>
</gene>
<evidence type="ECO:0000313" key="3">
    <source>
        <dbReference type="Proteomes" id="UP000315724"/>
    </source>
</evidence>
<dbReference type="AlphaFoldDB" id="A0A517QKQ8"/>
<feature type="chain" id="PRO_5022046449" evidence="1">
    <location>
        <begin position="28"/>
        <end position="148"/>
    </location>
</feature>
<dbReference type="EMBL" id="CP036267">
    <property type="protein sequence ID" value="QDT32232.1"/>
    <property type="molecule type" value="Genomic_DNA"/>
</dbReference>
<evidence type="ECO:0000313" key="2">
    <source>
        <dbReference type="EMBL" id="QDT32232.1"/>
    </source>
</evidence>
<dbReference type="KEGG" id="tpol:Mal48_14750"/>
<keyword evidence="3" id="KW-1185">Reference proteome</keyword>
<organism evidence="2 3">
    <name type="scientific">Thalassoglobus polymorphus</name>
    <dbReference type="NCBI Taxonomy" id="2527994"/>
    <lineage>
        <taxon>Bacteria</taxon>
        <taxon>Pseudomonadati</taxon>
        <taxon>Planctomycetota</taxon>
        <taxon>Planctomycetia</taxon>
        <taxon>Planctomycetales</taxon>
        <taxon>Planctomycetaceae</taxon>
        <taxon>Thalassoglobus</taxon>
    </lineage>
</organism>
<feature type="signal peptide" evidence="1">
    <location>
        <begin position="1"/>
        <end position="27"/>
    </location>
</feature>
<name>A0A517QKQ8_9PLAN</name>